<dbReference type="EMBL" id="HADX01007753">
    <property type="protein sequence ID" value="SBP29985.1"/>
    <property type="molecule type" value="Transcribed_RNA"/>
</dbReference>
<accession>A0A1A7YJ94</accession>
<feature type="non-terminal residue" evidence="1">
    <location>
        <position position="91"/>
    </location>
</feature>
<evidence type="ECO:0000313" key="1">
    <source>
        <dbReference type="EMBL" id="SBP29985.1"/>
    </source>
</evidence>
<name>A0A1A7YJ94_9TELE</name>
<gene>
    <name evidence="1" type="primary">GPR63</name>
</gene>
<organism evidence="1">
    <name type="scientific">Iconisemion striatum</name>
    <dbReference type="NCBI Taxonomy" id="60296"/>
    <lineage>
        <taxon>Eukaryota</taxon>
        <taxon>Metazoa</taxon>
        <taxon>Chordata</taxon>
        <taxon>Craniata</taxon>
        <taxon>Vertebrata</taxon>
        <taxon>Euteleostomi</taxon>
        <taxon>Actinopterygii</taxon>
        <taxon>Neopterygii</taxon>
        <taxon>Teleostei</taxon>
        <taxon>Neoteleostei</taxon>
        <taxon>Acanthomorphata</taxon>
        <taxon>Ovalentaria</taxon>
        <taxon>Atherinomorphae</taxon>
        <taxon>Cyprinodontiformes</taxon>
        <taxon>Nothobranchiidae</taxon>
        <taxon>Iconisemion</taxon>
    </lineage>
</organism>
<proteinExistence type="predicted"/>
<dbReference type="AlphaFoldDB" id="A0A1A7YJ94"/>
<sequence>FSHGCHLTGGPSGKCGGVPNGVPEICHAFRHQHSSGKSGICRHDAGHPQHALCSSYCHDNQLDFWRHVLSDFSHAFLVLCDRRCGHTAYYK</sequence>
<keyword evidence="1" id="KW-0675">Receptor</keyword>
<protein>
    <submittedName>
        <fullName evidence="1">G protein-coupled receptor 63</fullName>
    </submittedName>
</protein>
<reference evidence="1" key="2">
    <citation type="submission" date="2016-06" db="EMBL/GenBank/DDBJ databases">
        <title>The genome of a short-lived fish provides insights into sex chromosome evolution and the genetic control of aging.</title>
        <authorList>
            <person name="Reichwald K."/>
            <person name="Felder M."/>
            <person name="Petzold A."/>
            <person name="Koch P."/>
            <person name="Groth M."/>
            <person name="Platzer M."/>
        </authorList>
    </citation>
    <scope>NUCLEOTIDE SEQUENCE</scope>
    <source>
        <tissue evidence="1">Brain</tissue>
    </source>
</reference>
<feature type="non-terminal residue" evidence="1">
    <location>
        <position position="1"/>
    </location>
</feature>
<reference evidence="1" key="1">
    <citation type="submission" date="2016-05" db="EMBL/GenBank/DDBJ databases">
        <authorList>
            <person name="Lavstsen T."/>
            <person name="Jespersen J.S."/>
        </authorList>
    </citation>
    <scope>NUCLEOTIDE SEQUENCE</scope>
    <source>
        <tissue evidence="1">Brain</tissue>
    </source>
</reference>